<proteinExistence type="predicted"/>
<name>A0ABU3CHI0_9FLAO</name>
<accession>A0ABU3CHI0</accession>
<evidence type="ECO:0000259" key="1">
    <source>
        <dbReference type="Pfam" id="PF00665"/>
    </source>
</evidence>
<keyword evidence="3" id="KW-1185">Reference proteome</keyword>
<comment type="caution">
    <text evidence="2">The sequence shown here is derived from an EMBL/GenBank/DDBJ whole genome shotgun (WGS) entry which is preliminary data.</text>
</comment>
<dbReference type="RefSeq" id="WP_311494081.1">
    <property type="nucleotide sequence ID" value="NZ_JAVRHO010000004.1"/>
</dbReference>
<dbReference type="InterPro" id="IPR001584">
    <property type="entry name" value="Integrase_cat-core"/>
</dbReference>
<dbReference type="InterPro" id="IPR012337">
    <property type="entry name" value="RNaseH-like_sf"/>
</dbReference>
<dbReference type="EMBL" id="JAVRHO010000004">
    <property type="protein sequence ID" value="MDT0645809.1"/>
    <property type="molecule type" value="Genomic_DNA"/>
</dbReference>
<dbReference type="InterPro" id="IPR036397">
    <property type="entry name" value="RNaseH_sf"/>
</dbReference>
<gene>
    <name evidence="2" type="ORF">RM545_03840</name>
</gene>
<dbReference type="Gene3D" id="3.30.420.10">
    <property type="entry name" value="Ribonuclease H-like superfamily/Ribonuclease H"/>
    <property type="match status" value="1"/>
</dbReference>
<reference evidence="2 3" key="1">
    <citation type="submission" date="2023-09" db="EMBL/GenBank/DDBJ databases">
        <authorList>
            <person name="Rey-Velasco X."/>
        </authorList>
    </citation>
    <scope>NUCLEOTIDE SEQUENCE [LARGE SCALE GENOMIC DNA]</scope>
    <source>
        <strain evidence="2 3">F260</strain>
    </source>
</reference>
<sequence>MPKFEGRSYYLFVAIDRATRMMFYKVYENKKAESTEDFMDKCLDFFPVYIAHILTDNVLEFTTGSLCPKKENFVTSLLKCMENNIDHRLTKPATP</sequence>
<dbReference type="Proteomes" id="UP001245285">
    <property type="component" value="Unassembled WGS sequence"/>
</dbReference>
<protein>
    <submittedName>
        <fullName evidence="2">DDE-type integrase/transposase/recombinase</fullName>
    </submittedName>
</protein>
<dbReference type="Pfam" id="PF00665">
    <property type="entry name" value="rve"/>
    <property type="match status" value="1"/>
</dbReference>
<dbReference type="SUPFAM" id="SSF53098">
    <property type="entry name" value="Ribonuclease H-like"/>
    <property type="match status" value="1"/>
</dbReference>
<organism evidence="2 3">
    <name type="scientific">Autumnicola lenta</name>
    <dbReference type="NCBI Taxonomy" id="3075593"/>
    <lineage>
        <taxon>Bacteria</taxon>
        <taxon>Pseudomonadati</taxon>
        <taxon>Bacteroidota</taxon>
        <taxon>Flavobacteriia</taxon>
        <taxon>Flavobacteriales</taxon>
        <taxon>Flavobacteriaceae</taxon>
        <taxon>Autumnicola</taxon>
    </lineage>
</organism>
<feature type="domain" description="Integrase catalytic" evidence="1">
    <location>
        <begin position="5"/>
        <end position="95"/>
    </location>
</feature>
<evidence type="ECO:0000313" key="3">
    <source>
        <dbReference type="Proteomes" id="UP001245285"/>
    </source>
</evidence>
<evidence type="ECO:0000313" key="2">
    <source>
        <dbReference type="EMBL" id="MDT0645809.1"/>
    </source>
</evidence>